<dbReference type="OrthoDB" id="2884925at2759"/>
<feature type="compositionally biased region" description="Basic and acidic residues" evidence="1">
    <location>
        <begin position="669"/>
        <end position="680"/>
    </location>
</feature>
<proteinExistence type="predicted"/>
<evidence type="ECO:0000313" key="4">
    <source>
        <dbReference type="Proteomes" id="UP000759537"/>
    </source>
</evidence>
<sequence>MLNSGNTTRVMRDVAVQYDASYLEGTQIDDSLDQQLAEAEARVMQLRQRKNSRALISRLPVEILIQVFSYYAASDRHPHVRFRTPPPWLAVTHVCQRWRRAALSCPFLWVDIISTNYRWTEEMLERSADLPIHITVDDGGPSAHVPCEVRTARLLFSKIHRAQSLVITCADRILACLPILFQAEAAPLLQELTITDFHTSSAVDLVERPLFSGKTPSLQFLSLYHCRVLWSSPLFQCDLVYLFISHIPHEHRPHLQQLLDVLKSLTRLECLQLDEALPIHISSPTDTESLTSLLSAERLFLYRLRFFSLCAKSAFDILELTARVLVPASALFQLICEEFERYTPSVDSGDVMLAALASHLCAPRGTPTGRGSSNSSSVDAWASVRSLHVRDIPAARSWSLFAGTGGPADINTNTNADTRNDDDSPDAEPTSGSSSSNDKNNDNADKSARPPNPADEQTHILLLHLRWHAYPTSSHSATCFIQRAARLPPLVRASTLLIESALFESATAWRAAFARARHVRAVFAGGDKAVAGVAKMLRDVHQPQPPSQSQSHELAGAGGEDADVYAAITRLLPSRLAFERPADNPPRVLFPKLRRLAIAGADFEDVEAGLFESLRAGLVARKESSSGSLAQLSIWRCDVLKVQLDALGALVAESTVRWDGVLSPSRPASEARDSNAELRAAHAATTGQGNDWQGVATITEEPEMGHGDGDLPPVEGHSPLLVPGEFIELDED</sequence>
<accession>A0A9P5N3B3</accession>
<evidence type="ECO:0000313" key="3">
    <source>
        <dbReference type="EMBL" id="KAF8485227.1"/>
    </source>
</evidence>
<protein>
    <recommendedName>
        <fullName evidence="2">F-box domain-containing protein</fullName>
    </recommendedName>
</protein>
<dbReference type="Pfam" id="PF12937">
    <property type="entry name" value="F-box-like"/>
    <property type="match status" value="1"/>
</dbReference>
<gene>
    <name evidence="3" type="ORF">DFH94DRAFT_679693</name>
</gene>
<reference evidence="3" key="2">
    <citation type="journal article" date="2020" name="Nat. Commun.">
        <title>Large-scale genome sequencing of mycorrhizal fungi provides insights into the early evolution of symbiotic traits.</title>
        <authorList>
            <person name="Miyauchi S."/>
            <person name="Kiss E."/>
            <person name="Kuo A."/>
            <person name="Drula E."/>
            <person name="Kohler A."/>
            <person name="Sanchez-Garcia M."/>
            <person name="Morin E."/>
            <person name="Andreopoulos B."/>
            <person name="Barry K.W."/>
            <person name="Bonito G."/>
            <person name="Buee M."/>
            <person name="Carver A."/>
            <person name="Chen C."/>
            <person name="Cichocki N."/>
            <person name="Clum A."/>
            <person name="Culley D."/>
            <person name="Crous P.W."/>
            <person name="Fauchery L."/>
            <person name="Girlanda M."/>
            <person name="Hayes R.D."/>
            <person name="Keri Z."/>
            <person name="LaButti K."/>
            <person name="Lipzen A."/>
            <person name="Lombard V."/>
            <person name="Magnuson J."/>
            <person name="Maillard F."/>
            <person name="Murat C."/>
            <person name="Nolan M."/>
            <person name="Ohm R.A."/>
            <person name="Pangilinan J."/>
            <person name="Pereira M.F."/>
            <person name="Perotto S."/>
            <person name="Peter M."/>
            <person name="Pfister S."/>
            <person name="Riley R."/>
            <person name="Sitrit Y."/>
            <person name="Stielow J.B."/>
            <person name="Szollosi G."/>
            <person name="Zifcakova L."/>
            <person name="Stursova M."/>
            <person name="Spatafora J.W."/>
            <person name="Tedersoo L."/>
            <person name="Vaario L.M."/>
            <person name="Yamada A."/>
            <person name="Yan M."/>
            <person name="Wang P."/>
            <person name="Xu J."/>
            <person name="Bruns T."/>
            <person name="Baldrian P."/>
            <person name="Vilgalys R."/>
            <person name="Dunand C."/>
            <person name="Henrissat B."/>
            <person name="Grigoriev I.V."/>
            <person name="Hibbett D."/>
            <person name="Nagy L.G."/>
            <person name="Martin F.M."/>
        </authorList>
    </citation>
    <scope>NUCLEOTIDE SEQUENCE</scope>
    <source>
        <strain evidence="3">Prilba</strain>
    </source>
</reference>
<dbReference type="SUPFAM" id="SSF81383">
    <property type="entry name" value="F-box domain"/>
    <property type="match status" value="1"/>
</dbReference>
<dbReference type="Proteomes" id="UP000759537">
    <property type="component" value="Unassembled WGS sequence"/>
</dbReference>
<organism evidence="3 4">
    <name type="scientific">Russula ochroleuca</name>
    <dbReference type="NCBI Taxonomy" id="152965"/>
    <lineage>
        <taxon>Eukaryota</taxon>
        <taxon>Fungi</taxon>
        <taxon>Dikarya</taxon>
        <taxon>Basidiomycota</taxon>
        <taxon>Agaricomycotina</taxon>
        <taxon>Agaricomycetes</taxon>
        <taxon>Russulales</taxon>
        <taxon>Russulaceae</taxon>
        <taxon>Russula</taxon>
    </lineage>
</organism>
<dbReference type="EMBL" id="WHVB01000003">
    <property type="protein sequence ID" value="KAF8485227.1"/>
    <property type="molecule type" value="Genomic_DNA"/>
</dbReference>
<evidence type="ECO:0000256" key="1">
    <source>
        <dbReference type="SAM" id="MobiDB-lite"/>
    </source>
</evidence>
<dbReference type="SUPFAM" id="SSF52047">
    <property type="entry name" value="RNI-like"/>
    <property type="match status" value="1"/>
</dbReference>
<dbReference type="InterPro" id="IPR001810">
    <property type="entry name" value="F-box_dom"/>
</dbReference>
<dbReference type="InterPro" id="IPR036047">
    <property type="entry name" value="F-box-like_dom_sf"/>
</dbReference>
<name>A0A9P5N3B3_9AGAM</name>
<feature type="region of interest" description="Disordered" evidence="1">
    <location>
        <begin position="663"/>
        <end position="732"/>
    </location>
</feature>
<reference evidence="3" key="1">
    <citation type="submission" date="2019-10" db="EMBL/GenBank/DDBJ databases">
        <authorList>
            <consortium name="DOE Joint Genome Institute"/>
            <person name="Kuo A."/>
            <person name="Miyauchi S."/>
            <person name="Kiss E."/>
            <person name="Drula E."/>
            <person name="Kohler A."/>
            <person name="Sanchez-Garcia M."/>
            <person name="Andreopoulos B."/>
            <person name="Barry K.W."/>
            <person name="Bonito G."/>
            <person name="Buee M."/>
            <person name="Carver A."/>
            <person name="Chen C."/>
            <person name="Cichocki N."/>
            <person name="Clum A."/>
            <person name="Culley D."/>
            <person name="Crous P.W."/>
            <person name="Fauchery L."/>
            <person name="Girlanda M."/>
            <person name="Hayes R."/>
            <person name="Keri Z."/>
            <person name="LaButti K."/>
            <person name="Lipzen A."/>
            <person name="Lombard V."/>
            <person name="Magnuson J."/>
            <person name="Maillard F."/>
            <person name="Morin E."/>
            <person name="Murat C."/>
            <person name="Nolan M."/>
            <person name="Ohm R."/>
            <person name="Pangilinan J."/>
            <person name="Pereira M."/>
            <person name="Perotto S."/>
            <person name="Peter M."/>
            <person name="Riley R."/>
            <person name="Sitrit Y."/>
            <person name="Stielow B."/>
            <person name="Szollosi G."/>
            <person name="Zifcakova L."/>
            <person name="Stursova M."/>
            <person name="Spatafora J.W."/>
            <person name="Tedersoo L."/>
            <person name="Vaario L.-M."/>
            <person name="Yamada A."/>
            <person name="Yan M."/>
            <person name="Wang P."/>
            <person name="Xu J."/>
            <person name="Bruns T."/>
            <person name="Baldrian P."/>
            <person name="Vilgalys R."/>
            <person name="Henrissat B."/>
            <person name="Grigoriev I.V."/>
            <person name="Hibbett D."/>
            <person name="Nagy L.G."/>
            <person name="Martin F.M."/>
        </authorList>
    </citation>
    <scope>NUCLEOTIDE SEQUENCE</scope>
    <source>
        <strain evidence="3">Prilba</strain>
    </source>
</reference>
<comment type="caution">
    <text evidence="3">The sequence shown here is derived from an EMBL/GenBank/DDBJ whole genome shotgun (WGS) entry which is preliminary data.</text>
</comment>
<feature type="region of interest" description="Disordered" evidence="1">
    <location>
        <begin position="409"/>
        <end position="454"/>
    </location>
</feature>
<dbReference type="AlphaFoldDB" id="A0A9P5N3B3"/>
<feature type="compositionally biased region" description="Basic and acidic residues" evidence="1">
    <location>
        <begin position="439"/>
        <end position="448"/>
    </location>
</feature>
<evidence type="ECO:0000259" key="2">
    <source>
        <dbReference type="Pfam" id="PF12937"/>
    </source>
</evidence>
<dbReference type="Gene3D" id="1.20.1280.50">
    <property type="match status" value="1"/>
</dbReference>
<keyword evidence="4" id="KW-1185">Reference proteome</keyword>
<feature type="domain" description="F-box" evidence="2">
    <location>
        <begin position="56"/>
        <end position="111"/>
    </location>
</feature>